<name>A0AAN6G8G5_9BASI</name>
<gene>
    <name evidence="1" type="ORF">OC842_004838</name>
</gene>
<sequence length="301" mass="32124">MLPLRDGAAGCSADKACLSRVCGSDKKCASSGPGYLTATQRCNTSAQCIGKQCNNEVTPRDDIGVNEFIQYAVAYQCQYLATGQGPCKVTADCYSDVCKDGVCKGALDGENCDMNYRCAGNSVCSITNNGTCYTPTRKQSAGAACKTGDQCISNRCYQTYTYRYSLALPRRRYPEFDTFCAQSPLGGPCAATPDCEDGRTCDTNTKTCIALPLGATCSNGNQCDSSTCIQSKCARSSAYAGCDQNSDCFSNVCGTDADCYYYCPPTHCAAVPDGGACRVDGDCRLASRCQNKKCVFYRDPF</sequence>
<protein>
    <submittedName>
        <fullName evidence="1">Uncharacterized protein</fullName>
    </submittedName>
</protein>
<dbReference type="EMBL" id="JAPDMQ010000307">
    <property type="protein sequence ID" value="KAK0527557.1"/>
    <property type="molecule type" value="Genomic_DNA"/>
</dbReference>
<evidence type="ECO:0000313" key="2">
    <source>
        <dbReference type="Proteomes" id="UP001176521"/>
    </source>
</evidence>
<organism evidence="1 2">
    <name type="scientific">Tilletia horrida</name>
    <dbReference type="NCBI Taxonomy" id="155126"/>
    <lineage>
        <taxon>Eukaryota</taxon>
        <taxon>Fungi</taxon>
        <taxon>Dikarya</taxon>
        <taxon>Basidiomycota</taxon>
        <taxon>Ustilaginomycotina</taxon>
        <taxon>Exobasidiomycetes</taxon>
        <taxon>Tilletiales</taxon>
        <taxon>Tilletiaceae</taxon>
        <taxon>Tilletia</taxon>
    </lineage>
</organism>
<reference evidence="1" key="1">
    <citation type="journal article" date="2023" name="PhytoFront">
        <title>Draft Genome Resources of Seven Strains of Tilletia horrida, Causal Agent of Kernel Smut of Rice.</title>
        <authorList>
            <person name="Khanal S."/>
            <person name="Antony Babu S."/>
            <person name="Zhou X.G."/>
        </authorList>
    </citation>
    <scope>NUCLEOTIDE SEQUENCE</scope>
    <source>
        <strain evidence="1">TX3</strain>
    </source>
</reference>
<comment type="caution">
    <text evidence="1">The sequence shown here is derived from an EMBL/GenBank/DDBJ whole genome shotgun (WGS) entry which is preliminary data.</text>
</comment>
<proteinExistence type="predicted"/>
<dbReference type="AlphaFoldDB" id="A0AAN6G8G5"/>
<keyword evidence="2" id="KW-1185">Reference proteome</keyword>
<accession>A0AAN6G8G5</accession>
<dbReference type="Proteomes" id="UP001176521">
    <property type="component" value="Unassembled WGS sequence"/>
</dbReference>
<evidence type="ECO:0000313" key="1">
    <source>
        <dbReference type="EMBL" id="KAK0527557.1"/>
    </source>
</evidence>